<dbReference type="EMBL" id="ML977188">
    <property type="protein sequence ID" value="KAF1982094.1"/>
    <property type="molecule type" value="Genomic_DNA"/>
</dbReference>
<dbReference type="AlphaFoldDB" id="A0A6G1GMP7"/>
<dbReference type="Proteomes" id="UP000800041">
    <property type="component" value="Unassembled WGS sequence"/>
</dbReference>
<feature type="compositionally biased region" description="Polar residues" evidence="1">
    <location>
        <begin position="121"/>
        <end position="143"/>
    </location>
</feature>
<evidence type="ECO:0000313" key="3">
    <source>
        <dbReference type="Proteomes" id="UP000800041"/>
    </source>
</evidence>
<feature type="compositionally biased region" description="Basic and acidic residues" evidence="1">
    <location>
        <begin position="11"/>
        <end position="25"/>
    </location>
</feature>
<feature type="compositionally biased region" description="Low complexity" evidence="1">
    <location>
        <begin position="107"/>
        <end position="120"/>
    </location>
</feature>
<feature type="region of interest" description="Disordered" evidence="1">
    <location>
        <begin position="93"/>
        <end position="146"/>
    </location>
</feature>
<protein>
    <submittedName>
        <fullName evidence="2">Uncharacterized protein</fullName>
    </submittedName>
</protein>
<name>A0A6G1GMP7_9PEZI</name>
<evidence type="ECO:0000256" key="1">
    <source>
        <dbReference type="SAM" id="MobiDB-lite"/>
    </source>
</evidence>
<feature type="region of interest" description="Disordered" evidence="1">
    <location>
        <begin position="175"/>
        <end position="196"/>
    </location>
</feature>
<feature type="region of interest" description="Disordered" evidence="1">
    <location>
        <begin position="1"/>
        <end position="44"/>
    </location>
</feature>
<proteinExistence type="predicted"/>
<evidence type="ECO:0000313" key="2">
    <source>
        <dbReference type="EMBL" id="KAF1982094.1"/>
    </source>
</evidence>
<gene>
    <name evidence="2" type="ORF">K402DRAFT_210943</name>
</gene>
<reference evidence="2" key="1">
    <citation type="journal article" date="2020" name="Stud. Mycol.">
        <title>101 Dothideomycetes genomes: a test case for predicting lifestyles and emergence of pathogens.</title>
        <authorList>
            <person name="Haridas S."/>
            <person name="Albert R."/>
            <person name="Binder M."/>
            <person name="Bloem J."/>
            <person name="Labutti K."/>
            <person name="Salamov A."/>
            <person name="Andreopoulos B."/>
            <person name="Baker S."/>
            <person name="Barry K."/>
            <person name="Bills G."/>
            <person name="Bluhm B."/>
            <person name="Cannon C."/>
            <person name="Castanera R."/>
            <person name="Culley D."/>
            <person name="Daum C."/>
            <person name="Ezra D."/>
            <person name="Gonzalez J."/>
            <person name="Henrissat B."/>
            <person name="Kuo A."/>
            <person name="Liang C."/>
            <person name="Lipzen A."/>
            <person name="Lutzoni F."/>
            <person name="Magnuson J."/>
            <person name="Mondo S."/>
            <person name="Nolan M."/>
            <person name="Ohm R."/>
            <person name="Pangilinan J."/>
            <person name="Park H.-J."/>
            <person name="Ramirez L."/>
            <person name="Alfaro M."/>
            <person name="Sun H."/>
            <person name="Tritt A."/>
            <person name="Yoshinaga Y."/>
            <person name="Zwiers L.-H."/>
            <person name="Turgeon B."/>
            <person name="Goodwin S."/>
            <person name="Spatafora J."/>
            <person name="Crous P."/>
            <person name="Grigoriev I."/>
        </authorList>
    </citation>
    <scope>NUCLEOTIDE SEQUENCE</scope>
    <source>
        <strain evidence="2">CBS 113979</strain>
    </source>
</reference>
<feature type="compositionally biased region" description="Polar residues" evidence="1">
    <location>
        <begin position="29"/>
        <end position="39"/>
    </location>
</feature>
<organism evidence="2 3">
    <name type="scientific">Aulographum hederae CBS 113979</name>
    <dbReference type="NCBI Taxonomy" id="1176131"/>
    <lineage>
        <taxon>Eukaryota</taxon>
        <taxon>Fungi</taxon>
        <taxon>Dikarya</taxon>
        <taxon>Ascomycota</taxon>
        <taxon>Pezizomycotina</taxon>
        <taxon>Dothideomycetes</taxon>
        <taxon>Pleosporomycetidae</taxon>
        <taxon>Aulographales</taxon>
        <taxon>Aulographaceae</taxon>
    </lineage>
</organism>
<sequence length="196" mass="21587">MRLTGASSRQRHCDRPSSIARDLKPVRISRQQGTASTDAGCSGGIRDRYALSQETMDNDSLSHVVGDARKSWWPEVERPCGLDYGIDRADESAMVRRGSGSGKLPRRSSSSRPRAAARSSTFKQRLPPSQLSPTLQHTPSTPFTPFRHQRSLYTKSAGFIYLQDGLVARPRPYRPLTAPASFESSSTPVTSHMGRA</sequence>
<keyword evidence="3" id="KW-1185">Reference proteome</keyword>
<accession>A0A6G1GMP7</accession>